<protein>
    <recommendedName>
        <fullName evidence="2">Retrotransposon Copia-like N-terminal domain-containing protein</fullName>
    </recommendedName>
</protein>
<accession>A0ABC8TWC5</accession>
<feature type="region of interest" description="Disordered" evidence="1">
    <location>
        <begin position="1"/>
        <end position="25"/>
    </location>
</feature>
<dbReference type="EMBL" id="CAUOFW020006204">
    <property type="protein sequence ID" value="CAK9173782.1"/>
    <property type="molecule type" value="Genomic_DNA"/>
</dbReference>
<evidence type="ECO:0000256" key="1">
    <source>
        <dbReference type="SAM" id="MobiDB-lite"/>
    </source>
</evidence>
<evidence type="ECO:0000313" key="4">
    <source>
        <dbReference type="Proteomes" id="UP001642360"/>
    </source>
</evidence>
<keyword evidence="4" id="KW-1185">Reference proteome</keyword>
<dbReference type="InterPro" id="IPR029472">
    <property type="entry name" value="Copia-like_N"/>
</dbReference>
<evidence type="ECO:0000259" key="2">
    <source>
        <dbReference type="Pfam" id="PF14244"/>
    </source>
</evidence>
<reference evidence="3 4" key="1">
    <citation type="submission" date="2024-02" db="EMBL/GenBank/DDBJ databases">
        <authorList>
            <person name="Vignale AGUSTIN F."/>
            <person name="Sosa J E."/>
            <person name="Modenutti C."/>
        </authorList>
    </citation>
    <scope>NUCLEOTIDE SEQUENCE [LARGE SCALE GENOMIC DNA]</scope>
</reference>
<dbReference type="Pfam" id="PF14244">
    <property type="entry name" value="Retrotran_gag_3"/>
    <property type="match status" value="1"/>
</dbReference>
<evidence type="ECO:0000313" key="3">
    <source>
        <dbReference type="EMBL" id="CAK9173782.1"/>
    </source>
</evidence>
<sequence length="99" mass="10922">MSEVSQDSCSSGSGVLGQFSTQSQKPTLQVTKLAGTNYAWSHSALCFIKSKWKMGYIDGSVAEPKSIYSFLLNGMRRTLLLRPDSFIPCNLRSAMVICY</sequence>
<organism evidence="3 4">
    <name type="scientific">Ilex paraguariensis</name>
    <name type="common">yerba mate</name>
    <dbReference type="NCBI Taxonomy" id="185542"/>
    <lineage>
        <taxon>Eukaryota</taxon>
        <taxon>Viridiplantae</taxon>
        <taxon>Streptophyta</taxon>
        <taxon>Embryophyta</taxon>
        <taxon>Tracheophyta</taxon>
        <taxon>Spermatophyta</taxon>
        <taxon>Magnoliopsida</taxon>
        <taxon>eudicotyledons</taxon>
        <taxon>Gunneridae</taxon>
        <taxon>Pentapetalae</taxon>
        <taxon>asterids</taxon>
        <taxon>campanulids</taxon>
        <taxon>Aquifoliales</taxon>
        <taxon>Aquifoliaceae</taxon>
        <taxon>Ilex</taxon>
    </lineage>
</organism>
<proteinExistence type="predicted"/>
<dbReference type="Proteomes" id="UP001642360">
    <property type="component" value="Unassembled WGS sequence"/>
</dbReference>
<name>A0ABC8TWC5_9AQUA</name>
<dbReference type="AlphaFoldDB" id="A0ABC8TWC5"/>
<feature type="domain" description="Retrotransposon Copia-like N-terminal" evidence="2">
    <location>
        <begin position="28"/>
        <end position="65"/>
    </location>
</feature>
<gene>
    <name evidence="3" type="ORF">ILEXP_LOCUS43510</name>
</gene>
<comment type="caution">
    <text evidence="3">The sequence shown here is derived from an EMBL/GenBank/DDBJ whole genome shotgun (WGS) entry which is preliminary data.</text>
</comment>